<feature type="region of interest" description="Disordered" evidence="1">
    <location>
        <begin position="1"/>
        <end position="28"/>
    </location>
</feature>
<evidence type="ECO:0000313" key="4">
    <source>
        <dbReference type="Proteomes" id="UP000789524"/>
    </source>
</evidence>
<dbReference type="AlphaFoldDB" id="A0A8J2R423"/>
<accession>A0A8J2R423</accession>
<dbReference type="Proteomes" id="UP000789524">
    <property type="component" value="Unassembled WGS sequence"/>
</dbReference>
<evidence type="ECO:0000256" key="2">
    <source>
        <dbReference type="SAM" id="Phobius"/>
    </source>
</evidence>
<dbReference type="PANTHER" id="PTHR31296">
    <property type="entry name" value="UPF0565 PROTEIN C2ORF69"/>
    <property type="match status" value="1"/>
</dbReference>
<dbReference type="Pfam" id="PF10561">
    <property type="entry name" value="C2orf69"/>
    <property type="match status" value="1"/>
</dbReference>
<evidence type="ECO:0000256" key="1">
    <source>
        <dbReference type="SAM" id="MobiDB-lite"/>
    </source>
</evidence>
<feature type="transmembrane region" description="Helical" evidence="2">
    <location>
        <begin position="39"/>
        <end position="65"/>
    </location>
</feature>
<dbReference type="OrthoDB" id="297496at2759"/>
<dbReference type="GO" id="GO:0005739">
    <property type="term" value="C:mitochondrion"/>
    <property type="evidence" value="ECO:0007669"/>
    <property type="project" value="TreeGrafter"/>
</dbReference>
<organism evidence="3 4">
    <name type="scientific">Danaus chrysippus</name>
    <name type="common">African queen</name>
    <dbReference type="NCBI Taxonomy" id="151541"/>
    <lineage>
        <taxon>Eukaryota</taxon>
        <taxon>Metazoa</taxon>
        <taxon>Ecdysozoa</taxon>
        <taxon>Arthropoda</taxon>
        <taxon>Hexapoda</taxon>
        <taxon>Insecta</taxon>
        <taxon>Pterygota</taxon>
        <taxon>Neoptera</taxon>
        <taxon>Endopterygota</taxon>
        <taxon>Lepidoptera</taxon>
        <taxon>Glossata</taxon>
        <taxon>Ditrysia</taxon>
        <taxon>Papilionoidea</taxon>
        <taxon>Nymphalidae</taxon>
        <taxon>Danainae</taxon>
        <taxon>Danaini</taxon>
        <taxon>Danaina</taxon>
        <taxon>Danaus</taxon>
        <taxon>Anosia</taxon>
    </lineage>
</organism>
<dbReference type="EMBL" id="CAKASE010000079">
    <property type="protein sequence ID" value="CAG9580158.1"/>
    <property type="molecule type" value="Genomic_DNA"/>
</dbReference>
<name>A0A8J2R423_9NEOP</name>
<keyword evidence="2" id="KW-0472">Membrane</keyword>
<dbReference type="PANTHER" id="PTHR31296:SF1">
    <property type="entry name" value="MITOCHONDRIAL PROTEIN C2ORF69"/>
    <property type="match status" value="1"/>
</dbReference>
<evidence type="ECO:0000313" key="3">
    <source>
        <dbReference type="EMBL" id="CAG9580158.1"/>
    </source>
</evidence>
<proteinExistence type="predicted"/>
<comment type="caution">
    <text evidence="3">The sequence shown here is derived from an EMBL/GenBank/DDBJ whole genome shotgun (WGS) entry which is preliminary data.</text>
</comment>
<protein>
    <submittedName>
        <fullName evidence="3">(African queen) hypothetical protein</fullName>
    </submittedName>
</protein>
<dbReference type="Gene3D" id="1.10.287.70">
    <property type="match status" value="1"/>
</dbReference>
<gene>
    <name evidence="3" type="ORF">DCHRY22_LOCUS13555</name>
</gene>
<keyword evidence="2" id="KW-0812">Transmembrane</keyword>
<dbReference type="InterPro" id="IPR018881">
    <property type="entry name" value="C2orf69_mit"/>
</dbReference>
<keyword evidence="4" id="KW-1185">Reference proteome</keyword>
<sequence length="437" mass="49484">MERSHNLHSSFHGSFRSKESSSTTGSDPREKIKDCLRKFIAFMFTQVGVGALVVCYAILGAASFMHIEKDSPDMQLVKVIKWRQSCVEQLWGITNNNVCRGVNTMLPVRLRRVSGYEGRVNDVIFRPAISDAARGRETLVFFGGDVQDYPEAMQAHRDNRHYVKWNLESTARMLGENFVDKHIVVVRPSRIEFKSFSCYDNFVPSNNAGVPDHTPTHHALIHLERLLKNVSIRMKTMSERELLDVLRDVSAEGGLEGCRPAERQEPSSARDPLWWRESLALDEGSISLVGFSKGCVVLNQIIYEFHYTQTLTPGDEHMMRLSGRISDMYWLDGGHAGGKNTWLTARSLLETIATRGVNIYIHVSPYQIKDESRPWIGREEKIFSSLLKKLGAKVHRYTHTPPGPQSLHMHFSVLGNFKHIQDSNPGQSADSDEDTSN</sequence>
<reference evidence="3" key="1">
    <citation type="submission" date="2021-09" db="EMBL/GenBank/DDBJ databases">
        <authorList>
            <person name="Martin H S."/>
        </authorList>
    </citation>
    <scope>NUCLEOTIDE SEQUENCE</scope>
</reference>
<keyword evidence="2" id="KW-1133">Transmembrane helix</keyword>